<proteinExistence type="predicted"/>
<sequence>MSENPYYAPAAVDRTGILAGSNGGFQNAGIANMFSELGNLQNFGAQNQQRQANADLNQAKTMAARDQAMALRENPQALAALFLSGGQTSTPTLRSDYANDKPVDYSLNAPPQDNRVSSIFTNNQVSPNDQIGRAMQELLIRGGNIKDFATVLGQGGYLNKVNAGTPDAGMGYLPLMGMLPSKNTALSTERQDVFEKNERDRQLAVQGASNAGALQRQELAGKQALELSDRNYKNMTDQQIKIEDAKAVNREKLAELNFELKADGSVVSNRTPANVPSVAPNTIKMLTEQADAIAKNLNIKLDPTARLSIVTEAARRTQDVNLIDAGYKNPSLALESVVKDLQDGLLMGLQQVPNKGIFTMFQPDNKVERVPDANNPNSFTPVAPKYKVDPRAIQNARKAIADGAPREAVIQRLKENGIDTRGL</sequence>
<evidence type="ECO:0000313" key="1">
    <source>
        <dbReference type="EMBL" id="CAB5178700.1"/>
    </source>
</evidence>
<accession>A0A6J7WAD7</accession>
<dbReference type="EMBL" id="LR798205">
    <property type="protein sequence ID" value="CAB5178700.1"/>
    <property type="molecule type" value="Genomic_DNA"/>
</dbReference>
<name>A0A6J7WAD7_9CAUD</name>
<protein>
    <submittedName>
        <fullName evidence="1">Uncharacterized protein</fullName>
    </submittedName>
</protein>
<gene>
    <name evidence="1" type="ORF">UFOVP156_26</name>
</gene>
<reference evidence="1" key="1">
    <citation type="submission" date="2020-05" db="EMBL/GenBank/DDBJ databases">
        <authorList>
            <person name="Chiriac C."/>
            <person name="Salcher M."/>
            <person name="Ghai R."/>
            <person name="Kavagutti S V."/>
        </authorList>
    </citation>
    <scope>NUCLEOTIDE SEQUENCE</scope>
</reference>
<organism evidence="1">
    <name type="scientific">uncultured Caudovirales phage</name>
    <dbReference type="NCBI Taxonomy" id="2100421"/>
    <lineage>
        <taxon>Viruses</taxon>
        <taxon>Duplodnaviria</taxon>
        <taxon>Heunggongvirae</taxon>
        <taxon>Uroviricota</taxon>
        <taxon>Caudoviricetes</taxon>
        <taxon>Peduoviridae</taxon>
        <taxon>Maltschvirus</taxon>
        <taxon>Maltschvirus maltsch</taxon>
    </lineage>
</organism>